<gene>
    <name evidence="1" type="ORF">HMPREF0083_01726</name>
</gene>
<feature type="non-terminal residue" evidence="1">
    <location>
        <position position="41"/>
    </location>
</feature>
<proteinExistence type="predicted"/>
<evidence type="ECO:0000313" key="1">
    <source>
        <dbReference type="EMBL" id="ERI10112.1"/>
    </source>
</evidence>
<dbReference type="Proteomes" id="UP000016511">
    <property type="component" value="Unassembled WGS sequence"/>
</dbReference>
<protein>
    <submittedName>
        <fullName evidence="1">Uncharacterized protein</fullName>
    </submittedName>
</protein>
<sequence>MFLFYLFYSSLYSKVLTTTIYFKKTSHLLVIHKVEEGRCTR</sequence>
<name>U1YDD6_ANEAE</name>
<dbReference type="HOGENOM" id="CLU_3300731_0_0_9"/>
<reference evidence="1 2" key="1">
    <citation type="submission" date="2013-08" db="EMBL/GenBank/DDBJ databases">
        <authorList>
            <person name="Weinstock G."/>
            <person name="Sodergren E."/>
            <person name="Wylie T."/>
            <person name="Fulton L."/>
            <person name="Fulton R."/>
            <person name="Fronick C."/>
            <person name="O'Laughlin M."/>
            <person name="Godfrey J."/>
            <person name="Miner T."/>
            <person name="Herter B."/>
            <person name="Appelbaum E."/>
            <person name="Cordes M."/>
            <person name="Lek S."/>
            <person name="Wollam A."/>
            <person name="Pepin K.H."/>
            <person name="Palsikar V.B."/>
            <person name="Mitreva M."/>
            <person name="Wilson R.K."/>
        </authorList>
    </citation>
    <scope>NUCLEOTIDE SEQUENCE [LARGE SCALE GENOMIC DNA]</scope>
    <source>
        <strain evidence="1 2">ATCC 12856</strain>
    </source>
</reference>
<comment type="caution">
    <text evidence="1">The sequence shown here is derived from an EMBL/GenBank/DDBJ whole genome shotgun (WGS) entry which is preliminary data.</text>
</comment>
<keyword evidence="2" id="KW-1185">Reference proteome</keyword>
<evidence type="ECO:0000313" key="2">
    <source>
        <dbReference type="Proteomes" id="UP000016511"/>
    </source>
</evidence>
<dbReference type="AlphaFoldDB" id="U1YDD6"/>
<accession>U1YDD6</accession>
<dbReference type="EMBL" id="AWSJ01000119">
    <property type="protein sequence ID" value="ERI10112.1"/>
    <property type="molecule type" value="Genomic_DNA"/>
</dbReference>
<organism evidence="1 2">
    <name type="scientific">Aneurinibacillus aneurinilyticus ATCC 12856</name>
    <dbReference type="NCBI Taxonomy" id="649747"/>
    <lineage>
        <taxon>Bacteria</taxon>
        <taxon>Bacillati</taxon>
        <taxon>Bacillota</taxon>
        <taxon>Bacilli</taxon>
        <taxon>Bacillales</taxon>
        <taxon>Paenibacillaceae</taxon>
        <taxon>Aneurinibacillus group</taxon>
        <taxon>Aneurinibacillus</taxon>
    </lineage>
</organism>